<dbReference type="NCBIfam" id="TIGR02123">
    <property type="entry name" value="TRAP_fused"/>
    <property type="match status" value="1"/>
</dbReference>
<keyword evidence="1" id="KW-0472">Membrane</keyword>
<dbReference type="PANTHER" id="PTHR43849">
    <property type="entry name" value="BLL3936 PROTEIN"/>
    <property type="match status" value="1"/>
</dbReference>
<comment type="caution">
    <text evidence="3">The sequence shown here is derived from an EMBL/GenBank/DDBJ whole genome shotgun (WGS) entry which is preliminary data.</text>
</comment>
<dbReference type="PATRIC" id="fig|1408103.3.peg.3303"/>
<feature type="transmembrane region" description="Helical" evidence="1">
    <location>
        <begin position="572"/>
        <end position="591"/>
    </location>
</feature>
<keyword evidence="1" id="KW-0812">Transmembrane</keyword>
<evidence type="ECO:0000313" key="3">
    <source>
        <dbReference type="EMBL" id="KKK37204.1"/>
    </source>
</evidence>
<feature type="transmembrane region" description="Helical" evidence="1">
    <location>
        <begin position="386"/>
        <end position="401"/>
    </location>
</feature>
<feature type="domain" description="TRAP C4-dicarboxylate transport system permease DctM subunit" evidence="2">
    <location>
        <begin position="134"/>
        <end position="567"/>
    </location>
</feature>
<accession>A0A0M2SRJ5</accession>
<evidence type="ECO:0000259" key="2">
    <source>
        <dbReference type="Pfam" id="PF06808"/>
    </source>
</evidence>
<dbReference type="EMBL" id="LAYY01000016">
    <property type="protein sequence ID" value="KKK37204.1"/>
    <property type="molecule type" value="Genomic_DNA"/>
</dbReference>
<proteinExistence type="predicted"/>
<feature type="transmembrane region" description="Helical" evidence="1">
    <location>
        <begin position="68"/>
        <end position="85"/>
    </location>
</feature>
<dbReference type="Pfam" id="PF06808">
    <property type="entry name" value="DctM"/>
    <property type="match status" value="1"/>
</dbReference>
<dbReference type="InterPro" id="IPR010656">
    <property type="entry name" value="DctM"/>
</dbReference>
<keyword evidence="4" id="KW-1185">Reference proteome</keyword>
<dbReference type="AlphaFoldDB" id="A0A0M2SRJ5"/>
<gene>
    <name evidence="3" type="ORF">WQ57_14705</name>
</gene>
<organism evidence="3 4">
    <name type="scientific">Mesobacillus campisalis</name>
    <dbReference type="NCBI Taxonomy" id="1408103"/>
    <lineage>
        <taxon>Bacteria</taxon>
        <taxon>Bacillati</taxon>
        <taxon>Bacillota</taxon>
        <taxon>Bacilli</taxon>
        <taxon>Bacillales</taxon>
        <taxon>Bacillaceae</taxon>
        <taxon>Mesobacillus</taxon>
    </lineage>
</organism>
<evidence type="ECO:0000256" key="1">
    <source>
        <dbReference type="SAM" id="Phobius"/>
    </source>
</evidence>
<protein>
    <submittedName>
        <fullName evidence="3">C4-dicarboxylate ABC transporter permease</fullName>
    </submittedName>
</protein>
<feature type="transmembrane region" description="Helical" evidence="1">
    <location>
        <begin position="603"/>
        <end position="636"/>
    </location>
</feature>
<feature type="transmembrane region" description="Helical" evidence="1">
    <location>
        <begin position="192"/>
        <end position="215"/>
    </location>
</feature>
<dbReference type="OrthoDB" id="9759894at2"/>
<name>A0A0M2SRJ5_9BACI</name>
<feature type="transmembrane region" description="Helical" evidence="1">
    <location>
        <begin position="317"/>
        <end position="338"/>
    </location>
</feature>
<dbReference type="Proteomes" id="UP000034166">
    <property type="component" value="Unassembled WGS sequence"/>
</dbReference>
<feature type="transmembrane region" description="Helical" evidence="1">
    <location>
        <begin position="508"/>
        <end position="528"/>
    </location>
</feature>
<dbReference type="RefSeq" id="WP_046524542.1">
    <property type="nucleotide sequence ID" value="NZ_LAYY01000016.1"/>
</dbReference>
<dbReference type="InterPro" id="IPR011853">
    <property type="entry name" value="TRAP_DctM-Dct_fused"/>
</dbReference>
<feature type="transmembrane region" description="Helical" evidence="1">
    <location>
        <begin position="422"/>
        <end position="443"/>
    </location>
</feature>
<feature type="transmembrane region" description="Helical" evidence="1">
    <location>
        <begin position="92"/>
        <end position="111"/>
    </location>
</feature>
<feature type="transmembrane region" description="Helical" evidence="1">
    <location>
        <begin position="359"/>
        <end position="380"/>
    </location>
</feature>
<feature type="transmembrane region" description="Helical" evidence="1">
    <location>
        <begin position="148"/>
        <end position="172"/>
    </location>
</feature>
<reference evidence="3 4" key="1">
    <citation type="submission" date="2015-04" db="EMBL/GenBank/DDBJ databases">
        <title>Taxonomic description and genome sequence of Bacillus campisalis sp. nov., a novel member of the genus Bacillus isolated from solar saltern.</title>
        <authorList>
            <person name="Mathan Kumar R."/>
            <person name="Kaur G."/>
            <person name="Kumar A."/>
            <person name="Singh N.K."/>
            <person name="Kaur N."/>
            <person name="Kumar N."/>
            <person name="Mayilraj S."/>
        </authorList>
    </citation>
    <scope>NUCLEOTIDE SEQUENCE [LARGE SCALE GENOMIC DNA]</scope>
    <source>
        <strain evidence="3 4">SA2-6</strain>
    </source>
</reference>
<keyword evidence="1" id="KW-1133">Transmembrane helix</keyword>
<feature type="transmembrane region" description="Helical" evidence="1">
    <location>
        <begin position="463"/>
        <end position="496"/>
    </location>
</feature>
<feature type="transmembrane region" description="Helical" evidence="1">
    <location>
        <begin position="37"/>
        <end position="56"/>
    </location>
</feature>
<sequence>MEQTQRPEKIDTTVKEKQAYVEQLWQSRKEGWNKSRILMLIISLLAIGMSVFHVYTAGFGTLPSWEQRSIHVVWALLLIFLLFPFKKGSKFGAVDIIFVIITLTVGAYIIFGAEGIQSRQGNVGSNDMIFGTLLLALVLEATRRTNGFFMMLIGLFFLVYIFFGQYFPGILAHPGARYGKMIDQMFNSTLGIFSSPIYVSSTILVLFVVFGSFLMKSGGGQFFTNFAFGALGNKTGGPALSSVGASALVSTITGNGAANAAITGSFTIPLMKKLGYSKKFSAAVEAVASQGGQIMPPIMGASVFIMAEATGVPYIKLALYALIPAVIYFLVAGFIVYFHAKRLKLAGIPKEQLPDPKKILLKEGYLFLPILIIIGLMVYGYSPMKAGFYAILLTVAISWIRKSTRMNILDILAALENGIRGALAVIAACATAGIIVGAVSLTGLGLNFSRFVIDLAGGQLFPLLLLIAAASIVLGMGMPTVSAYVILAVLGVPALTDAGVNLIAAHMFVFYFGVLSGLTPPVAITAYTTAGIAGSNPNATALYAIRIGAGGFFLPFIFVYNPELLMQSGNALEIVLAVVTALFSCFLFSAAMERYLVNDLNFIQSILLFSASAVLVIPGLLTDIAGLALFAVVYFWQKRRLVDSPGKQVNV</sequence>
<evidence type="ECO:0000313" key="4">
    <source>
        <dbReference type="Proteomes" id="UP000034166"/>
    </source>
</evidence>
<dbReference type="PANTHER" id="PTHR43849:SF2">
    <property type="entry name" value="BLL3936 PROTEIN"/>
    <property type="match status" value="1"/>
</dbReference>
<feature type="transmembrane region" description="Helical" evidence="1">
    <location>
        <begin position="540"/>
        <end position="560"/>
    </location>
</feature>